<comment type="caution">
    <text evidence="2">The sequence shown here is derived from an EMBL/GenBank/DDBJ whole genome shotgun (WGS) entry which is preliminary data.</text>
</comment>
<sequence>MLCTVCFKWHQSSVTFRVMHVYTLYVIDGWCISCCVILTSILVMAVRYSHTSCFGHVAESAALSFAMRPCGLDTVRDMVVK</sequence>
<keyword evidence="1" id="KW-0812">Transmembrane</keyword>
<dbReference type="AlphaFoldDB" id="A0AAV6YW66"/>
<reference evidence="2" key="1">
    <citation type="thesis" date="2020" institute="ProQuest LLC" country="789 East Eisenhower Parkway, Ann Arbor, MI, USA">
        <title>Comparative Genomics and Chromosome Evolution.</title>
        <authorList>
            <person name="Mudd A.B."/>
        </authorList>
    </citation>
    <scope>NUCLEOTIDE SEQUENCE</scope>
    <source>
        <strain evidence="2">237g6f4</strain>
        <tissue evidence="2">Blood</tissue>
    </source>
</reference>
<gene>
    <name evidence="2" type="ORF">GDO81_029643</name>
</gene>
<name>A0AAV6YW66_ENGPU</name>
<keyword evidence="3" id="KW-1185">Reference proteome</keyword>
<keyword evidence="1" id="KW-0472">Membrane</keyword>
<accession>A0AAV6YW66</accession>
<dbReference type="EMBL" id="WNYA01008337">
    <property type="protein sequence ID" value="KAG8541141.1"/>
    <property type="molecule type" value="Genomic_DNA"/>
</dbReference>
<organism evidence="2 3">
    <name type="scientific">Engystomops pustulosus</name>
    <name type="common">Tungara frog</name>
    <name type="synonym">Physalaemus pustulosus</name>
    <dbReference type="NCBI Taxonomy" id="76066"/>
    <lineage>
        <taxon>Eukaryota</taxon>
        <taxon>Metazoa</taxon>
        <taxon>Chordata</taxon>
        <taxon>Craniata</taxon>
        <taxon>Vertebrata</taxon>
        <taxon>Euteleostomi</taxon>
        <taxon>Amphibia</taxon>
        <taxon>Batrachia</taxon>
        <taxon>Anura</taxon>
        <taxon>Neobatrachia</taxon>
        <taxon>Hyloidea</taxon>
        <taxon>Leptodactylidae</taxon>
        <taxon>Leiuperinae</taxon>
        <taxon>Engystomops</taxon>
    </lineage>
</organism>
<protein>
    <submittedName>
        <fullName evidence="2">Uncharacterized protein</fullName>
    </submittedName>
</protein>
<feature type="transmembrane region" description="Helical" evidence="1">
    <location>
        <begin position="22"/>
        <end position="46"/>
    </location>
</feature>
<evidence type="ECO:0000313" key="2">
    <source>
        <dbReference type="EMBL" id="KAG8541141.1"/>
    </source>
</evidence>
<evidence type="ECO:0000256" key="1">
    <source>
        <dbReference type="SAM" id="Phobius"/>
    </source>
</evidence>
<dbReference type="Proteomes" id="UP000824782">
    <property type="component" value="Unassembled WGS sequence"/>
</dbReference>
<evidence type="ECO:0000313" key="3">
    <source>
        <dbReference type="Proteomes" id="UP000824782"/>
    </source>
</evidence>
<proteinExistence type="predicted"/>
<keyword evidence="1" id="KW-1133">Transmembrane helix</keyword>